<dbReference type="Proteomes" id="UP000215127">
    <property type="component" value="Chromosome 2"/>
</dbReference>
<dbReference type="EMBL" id="LT853693">
    <property type="protein sequence ID" value="SMQ48047.1"/>
    <property type="molecule type" value="Genomic_DNA"/>
</dbReference>
<evidence type="ECO:0000313" key="2">
    <source>
        <dbReference type="EMBL" id="SMQ48047.1"/>
    </source>
</evidence>
<sequence>MKLSTLLAAVYVGLLAPTVAGFCSQADCDYGCSKKGVDGLCDYKTGICHCDGDGTCNPTDCENQCSAKGKDGLCNTTTGKCDCDGE</sequence>
<keyword evidence="1" id="KW-0732">Signal</keyword>
<reference evidence="2 3" key="1">
    <citation type="submission" date="2016-06" db="EMBL/GenBank/DDBJ databases">
        <authorList>
            <person name="Kjaerup R.B."/>
            <person name="Dalgaard T.S."/>
            <person name="Juul-Madsen H.R."/>
        </authorList>
    </citation>
    <scope>NUCLEOTIDE SEQUENCE [LARGE SCALE GENOMIC DNA]</scope>
</reference>
<feature type="signal peptide" evidence="1">
    <location>
        <begin position="1"/>
        <end position="21"/>
    </location>
</feature>
<evidence type="ECO:0008006" key="4">
    <source>
        <dbReference type="Google" id="ProtNLM"/>
    </source>
</evidence>
<keyword evidence="3" id="KW-1185">Reference proteome</keyword>
<evidence type="ECO:0000313" key="3">
    <source>
        <dbReference type="Proteomes" id="UP000215127"/>
    </source>
</evidence>
<accession>A0A1X7RM32</accession>
<name>A0A1X7RM32_ZYMT9</name>
<evidence type="ECO:0000256" key="1">
    <source>
        <dbReference type="SAM" id="SignalP"/>
    </source>
</evidence>
<proteinExistence type="predicted"/>
<gene>
    <name evidence="2" type="ORF">ZT3D7_G3196</name>
</gene>
<protein>
    <recommendedName>
        <fullName evidence="4">Invertebrate defensins family profile domain-containing protein</fullName>
    </recommendedName>
</protein>
<dbReference type="AlphaFoldDB" id="A0A1X7RM32"/>
<feature type="chain" id="PRO_5010879667" description="Invertebrate defensins family profile domain-containing protein" evidence="1">
    <location>
        <begin position="22"/>
        <end position="86"/>
    </location>
</feature>
<organism evidence="2 3">
    <name type="scientific">Zymoseptoria tritici (strain ST99CH_3D7)</name>
    <dbReference type="NCBI Taxonomy" id="1276538"/>
    <lineage>
        <taxon>Eukaryota</taxon>
        <taxon>Fungi</taxon>
        <taxon>Dikarya</taxon>
        <taxon>Ascomycota</taxon>
        <taxon>Pezizomycotina</taxon>
        <taxon>Dothideomycetes</taxon>
        <taxon>Dothideomycetidae</taxon>
        <taxon>Mycosphaerellales</taxon>
        <taxon>Mycosphaerellaceae</taxon>
        <taxon>Zymoseptoria</taxon>
    </lineage>
</organism>